<evidence type="ECO:0000256" key="6">
    <source>
        <dbReference type="ARBA" id="ARBA00022679"/>
    </source>
</evidence>
<feature type="domain" description="HAMP" evidence="16">
    <location>
        <begin position="188"/>
        <end position="240"/>
    </location>
</feature>
<dbReference type="Pfam" id="PF02518">
    <property type="entry name" value="HATPase_c"/>
    <property type="match status" value="1"/>
</dbReference>
<dbReference type="InterPro" id="IPR005467">
    <property type="entry name" value="His_kinase_dom"/>
</dbReference>
<dbReference type="FunFam" id="3.30.565.10:FF:000006">
    <property type="entry name" value="Sensor histidine kinase WalK"/>
    <property type="match status" value="1"/>
</dbReference>
<keyword evidence="18" id="KW-1185">Reference proteome</keyword>
<evidence type="ECO:0000256" key="8">
    <source>
        <dbReference type="ARBA" id="ARBA00022741"/>
    </source>
</evidence>
<keyword evidence="5" id="KW-0597">Phosphoprotein</keyword>
<keyword evidence="11 14" id="KW-1133">Transmembrane helix</keyword>
<dbReference type="InterPro" id="IPR004358">
    <property type="entry name" value="Sig_transdc_His_kin-like_C"/>
</dbReference>
<keyword evidence="4" id="KW-1003">Cell membrane</keyword>
<keyword evidence="8" id="KW-0547">Nucleotide-binding</keyword>
<sequence length="467" mass="52532">MTGINRRIILHYMFVILLTIVIIEVIFISSISKYYNEGVTETLVNHANVSTSFTEEYMTLTRHDFKSQIPWIRESLKYPNTEMQIISLNGEVLSTSTGITNEEIITTPDIKEAISGEISIHKGILNEESILAVSAPLPSKESQVVGVIRFVTSLERVEDKIQSTALFSISIGLAVMLVVFIISLRLARSIAKPLQEITRTSEKMARGRFDIELNETYIDEIGTLAKTLNHMAREIQQTDKMKNEFISSISHELRTPLTSIKGWSETILTGDMREINETKQGLTIISKETDRLITLVEELLDFSRFESNQLKLTLNAVSISELVNDVVTQMKLKASQHYISIIFTKEQEHIINADENRLKQVFINIIDNAIKYSPPHTQIDISMNVDNHNNSIITISDKGIGISEEAISNVTKMFYQVDHQKDGTGLGLAICKKIIDLHKGELNIKSSSQSGTTVTIKLPHDPTLMTK</sequence>
<evidence type="ECO:0000256" key="5">
    <source>
        <dbReference type="ARBA" id="ARBA00022553"/>
    </source>
</evidence>
<feature type="transmembrane region" description="Helical" evidence="14">
    <location>
        <begin position="165"/>
        <end position="187"/>
    </location>
</feature>
<dbReference type="Gene3D" id="6.10.340.10">
    <property type="match status" value="1"/>
</dbReference>
<comment type="catalytic activity">
    <reaction evidence="1">
        <text>ATP + protein L-histidine = ADP + protein N-phospho-L-histidine.</text>
        <dbReference type="EC" id="2.7.13.3"/>
    </reaction>
</comment>
<dbReference type="PROSITE" id="PS50109">
    <property type="entry name" value="HIS_KIN"/>
    <property type="match status" value="1"/>
</dbReference>
<feature type="transmembrane region" description="Helical" evidence="14">
    <location>
        <begin position="12"/>
        <end position="31"/>
    </location>
</feature>
<dbReference type="EMBL" id="MJEH01000003">
    <property type="protein sequence ID" value="OEH94318.1"/>
    <property type="molecule type" value="Genomic_DNA"/>
</dbReference>
<evidence type="ECO:0000256" key="9">
    <source>
        <dbReference type="ARBA" id="ARBA00022777"/>
    </source>
</evidence>
<dbReference type="CDD" id="cd06225">
    <property type="entry name" value="HAMP"/>
    <property type="match status" value="1"/>
</dbReference>
<feature type="domain" description="Histidine kinase" evidence="15">
    <location>
        <begin position="248"/>
        <end position="462"/>
    </location>
</feature>
<comment type="caution">
    <text evidence="17">The sequence shown here is derived from an EMBL/GenBank/DDBJ whole genome shotgun (WGS) entry which is preliminary data.</text>
</comment>
<evidence type="ECO:0000256" key="2">
    <source>
        <dbReference type="ARBA" id="ARBA00004651"/>
    </source>
</evidence>
<dbReference type="InterPro" id="IPR036890">
    <property type="entry name" value="HATPase_C_sf"/>
</dbReference>
<dbReference type="RefSeq" id="WP_069715674.1">
    <property type="nucleotide sequence ID" value="NZ_MJEH01000003.1"/>
</dbReference>
<name>A0A1E5LJW7_9BACI</name>
<proteinExistence type="predicted"/>
<keyword evidence="10" id="KW-0067">ATP-binding</keyword>
<keyword evidence="12" id="KW-0902">Two-component regulatory system</keyword>
<evidence type="ECO:0000256" key="13">
    <source>
        <dbReference type="ARBA" id="ARBA00023136"/>
    </source>
</evidence>
<dbReference type="SMART" id="SM00304">
    <property type="entry name" value="HAMP"/>
    <property type="match status" value="1"/>
</dbReference>
<dbReference type="Gene3D" id="1.10.287.130">
    <property type="match status" value="1"/>
</dbReference>
<keyword evidence="6" id="KW-0808">Transferase</keyword>
<dbReference type="PRINTS" id="PR00344">
    <property type="entry name" value="BCTRLSENSOR"/>
</dbReference>
<comment type="subcellular location">
    <subcellularLocation>
        <location evidence="2">Cell membrane</location>
        <topology evidence="2">Multi-pass membrane protein</topology>
    </subcellularLocation>
</comment>
<dbReference type="STRING" id="1305675.BFG57_08665"/>
<evidence type="ECO:0000259" key="16">
    <source>
        <dbReference type="PROSITE" id="PS50885"/>
    </source>
</evidence>
<evidence type="ECO:0000313" key="17">
    <source>
        <dbReference type="EMBL" id="OEH94318.1"/>
    </source>
</evidence>
<protein>
    <recommendedName>
        <fullName evidence="3">histidine kinase</fullName>
        <ecNumber evidence="3">2.7.13.3</ecNumber>
    </recommendedName>
</protein>
<dbReference type="InterPro" id="IPR003660">
    <property type="entry name" value="HAMP_dom"/>
</dbReference>
<organism evidence="17 18">
    <name type="scientific">Bacillus solimangrovi</name>
    <dbReference type="NCBI Taxonomy" id="1305675"/>
    <lineage>
        <taxon>Bacteria</taxon>
        <taxon>Bacillati</taxon>
        <taxon>Bacillota</taxon>
        <taxon>Bacilli</taxon>
        <taxon>Bacillales</taxon>
        <taxon>Bacillaceae</taxon>
        <taxon>Bacillus</taxon>
    </lineage>
</organism>
<dbReference type="OrthoDB" id="2359336at2"/>
<dbReference type="FunFam" id="1.10.287.130:FF:000001">
    <property type="entry name" value="Two-component sensor histidine kinase"/>
    <property type="match status" value="1"/>
</dbReference>
<evidence type="ECO:0000256" key="12">
    <source>
        <dbReference type="ARBA" id="ARBA00023012"/>
    </source>
</evidence>
<evidence type="ECO:0000259" key="15">
    <source>
        <dbReference type="PROSITE" id="PS50109"/>
    </source>
</evidence>
<keyword evidence="9" id="KW-0418">Kinase</keyword>
<dbReference type="InterPro" id="IPR050398">
    <property type="entry name" value="HssS/ArlS-like"/>
</dbReference>
<dbReference type="Pfam" id="PF00672">
    <property type="entry name" value="HAMP"/>
    <property type="match status" value="1"/>
</dbReference>
<gene>
    <name evidence="17" type="ORF">BFG57_08665</name>
</gene>
<dbReference type="InterPro" id="IPR003661">
    <property type="entry name" value="HisK_dim/P_dom"/>
</dbReference>
<dbReference type="InterPro" id="IPR036097">
    <property type="entry name" value="HisK_dim/P_sf"/>
</dbReference>
<dbReference type="AlphaFoldDB" id="A0A1E5LJW7"/>
<evidence type="ECO:0000256" key="11">
    <source>
        <dbReference type="ARBA" id="ARBA00022989"/>
    </source>
</evidence>
<dbReference type="PROSITE" id="PS50885">
    <property type="entry name" value="HAMP"/>
    <property type="match status" value="1"/>
</dbReference>
<dbReference type="Pfam" id="PF00512">
    <property type="entry name" value="HisKA"/>
    <property type="match status" value="1"/>
</dbReference>
<dbReference type="SUPFAM" id="SSF158472">
    <property type="entry name" value="HAMP domain-like"/>
    <property type="match status" value="1"/>
</dbReference>
<dbReference type="SUPFAM" id="SSF47384">
    <property type="entry name" value="Homodimeric domain of signal transducing histidine kinase"/>
    <property type="match status" value="1"/>
</dbReference>
<dbReference type="PANTHER" id="PTHR45528:SF1">
    <property type="entry name" value="SENSOR HISTIDINE KINASE CPXA"/>
    <property type="match status" value="1"/>
</dbReference>
<dbReference type="SMART" id="SM00387">
    <property type="entry name" value="HATPase_c"/>
    <property type="match status" value="1"/>
</dbReference>
<dbReference type="PANTHER" id="PTHR45528">
    <property type="entry name" value="SENSOR HISTIDINE KINASE CPXA"/>
    <property type="match status" value="1"/>
</dbReference>
<dbReference type="EC" id="2.7.13.3" evidence="3"/>
<dbReference type="InterPro" id="IPR003594">
    <property type="entry name" value="HATPase_dom"/>
</dbReference>
<evidence type="ECO:0000256" key="14">
    <source>
        <dbReference type="SAM" id="Phobius"/>
    </source>
</evidence>
<evidence type="ECO:0000256" key="4">
    <source>
        <dbReference type="ARBA" id="ARBA00022475"/>
    </source>
</evidence>
<dbReference type="Gene3D" id="3.30.565.10">
    <property type="entry name" value="Histidine kinase-like ATPase, C-terminal domain"/>
    <property type="match status" value="1"/>
</dbReference>
<dbReference type="SMART" id="SM00388">
    <property type="entry name" value="HisKA"/>
    <property type="match status" value="1"/>
</dbReference>
<keyword evidence="13 14" id="KW-0472">Membrane</keyword>
<dbReference type="Proteomes" id="UP000095209">
    <property type="component" value="Unassembled WGS sequence"/>
</dbReference>
<dbReference type="SUPFAM" id="SSF55874">
    <property type="entry name" value="ATPase domain of HSP90 chaperone/DNA topoisomerase II/histidine kinase"/>
    <property type="match status" value="1"/>
</dbReference>
<evidence type="ECO:0000256" key="10">
    <source>
        <dbReference type="ARBA" id="ARBA00022840"/>
    </source>
</evidence>
<accession>A0A1E5LJW7</accession>
<dbReference type="GO" id="GO:0000155">
    <property type="term" value="F:phosphorelay sensor kinase activity"/>
    <property type="evidence" value="ECO:0007669"/>
    <property type="project" value="InterPro"/>
</dbReference>
<reference evidence="17 18" key="1">
    <citation type="submission" date="2016-08" db="EMBL/GenBank/DDBJ databases">
        <title>Genome of Bacillus solimangrovi GH2-4.</title>
        <authorList>
            <person name="Lim S."/>
            <person name="Kim B.-C."/>
        </authorList>
    </citation>
    <scope>NUCLEOTIDE SEQUENCE [LARGE SCALE GENOMIC DNA]</scope>
    <source>
        <strain evidence="17 18">GH2-4</strain>
    </source>
</reference>
<keyword evidence="7 14" id="KW-0812">Transmembrane</keyword>
<dbReference type="CDD" id="cd00082">
    <property type="entry name" value="HisKA"/>
    <property type="match status" value="1"/>
</dbReference>
<evidence type="ECO:0000256" key="7">
    <source>
        <dbReference type="ARBA" id="ARBA00022692"/>
    </source>
</evidence>
<evidence type="ECO:0000256" key="3">
    <source>
        <dbReference type="ARBA" id="ARBA00012438"/>
    </source>
</evidence>
<evidence type="ECO:0000313" key="18">
    <source>
        <dbReference type="Proteomes" id="UP000095209"/>
    </source>
</evidence>
<dbReference type="GO" id="GO:0005524">
    <property type="term" value="F:ATP binding"/>
    <property type="evidence" value="ECO:0007669"/>
    <property type="project" value="UniProtKB-KW"/>
</dbReference>
<evidence type="ECO:0000256" key="1">
    <source>
        <dbReference type="ARBA" id="ARBA00000085"/>
    </source>
</evidence>
<dbReference type="GO" id="GO:0005886">
    <property type="term" value="C:plasma membrane"/>
    <property type="evidence" value="ECO:0007669"/>
    <property type="project" value="UniProtKB-SubCell"/>
</dbReference>